<sequence length="483" mass="54796">MGAKSGAEYVERLNAELREVWIQGQKVEGKISEHPAFRNVVRSMASLYDMQLNPATRDEMTYEEGGQRYGLSWLVPKTHDDLARRGRMMQRWARASFGMMGRTSDYLNVAIMAMSQASAYFASNHPSYAENIQAYYQYARERDLTLTHTLIAPQVNRSVSVGKLQDPYIAARVVEKNRRGVVIRGARLLATQGPIADEILVFPSTVLRNTEEDAPYSFAFAIPSSTPGLRYICRESFDYGRSHFDHPLGSRFEEMDAIVVFNDVLVPWDRVFRLEDAERCNQLHQATHAVIHMTYQVMHKNVAKCEFLLGLAEAMVDAIGIAQFQHVKEKVAEIILALETMKAFLRASEADAELDEYGVMTPAWGSLNAARNLFPKTYPRLVEIIQQLGASGLMAIPTEADWNSEIRGDLERFLQGRNIEAFDRLKLFRLAWDAALSSFGSRQVLYERFFFGDPVRMYGVLYDTYGKTPYVSRVKAFLGGEAQ</sequence>
<dbReference type="Proteomes" id="UP000642910">
    <property type="component" value="Unassembled WGS sequence"/>
</dbReference>
<gene>
    <name evidence="6" type="primary">hpaB</name>
    <name evidence="6" type="ORF">IW967_04150</name>
</gene>
<accession>A0ABS0F1A0</accession>
<dbReference type="Pfam" id="PF11794">
    <property type="entry name" value="HpaB_N"/>
    <property type="match status" value="1"/>
</dbReference>
<dbReference type="PANTHER" id="PTHR36117">
    <property type="entry name" value="4-HYDROXYPHENYLACETATE 3-MONOOXYGENASE-RELATED"/>
    <property type="match status" value="1"/>
</dbReference>
<keyword evidence="3 6" id="KW-0560">Oxidoreductase</keyword>
<comment type="caution">
    <text evidence="6">The sequence shown here is derived from an EMBL/GenBank/DDBJ whole genome shotgun (WGS) entry which is preliminary data.</text>
</comment>
<dbReference type="InterPro" id="IPR004925">
    <property type="entry name" value="HpaB/PvcC/4-BUDH"/>
</dbReference>
<keyword evidence="2" id="KW-0274">FAD</keyword>
<dbReference type="InterPro" id="IPR036250">
    <property type="entry name" value="AcylCo_DH-like_C"/>
</dbReference>
<dbReference type="InterPro" id="IPR024719">
    <property type="entry name" value="HpaB/PvcC/4-BUDH_C"/>
</dbReference>
<keyword evidence="7" id="KW-1185">Reference proteome</keyword>
<dbReference type="SUPFAM" id="SSF56645">
    <property type="entry name" value="Acyl-CoA dehydrogenase NM domain-like"/>
    <property type="match status" value="1"/>
</dbReference>
<dbReference type="Gene3D" id="1.20.140.10">
    <property type="entry name" value="Butyryl-CoA Dehydrogenase, subunit A, domain 3"/>
    <property type="match status" value="1"/>
</dbReference>
<evidence type="ECO:0000259" key="4">
    <source>
        <dbReference type="Pfam" id="PF03241"/>
    </source>
</evidence>
<evidence type="ECO:0000313" key="6">
    <source>
        <dbReference type="EMBL" id="MBF8377065.1"/>
    </source>
</evidence>
<dbReference type="PANTHER" id="PTHR36117:SF3">
    <property type="entry name" value="4-HYDROXYPHENYLACETATE 3-MONOOXYGENASE-RELATED"/>
    <property type="match status" value="1"/>
</dbReference>
<name>A0ABS0F1A0_9BACL</name>
<feature type="domain" description="HpaB/PvcC/4-BUDH C-terminal" evidence="4">
    <location>
        <begin position="280"/>
        <end position="479"/>
    </location>
</feature>
<dbReference type="PIRSF" id="PIRSF000331">
    <property type="entry name" value="HpaA_HpaB"/>
    <property type="match status" value="1"/>
</dbReference>
<dbReference type="InterPro" id="IPR024674">
    <property type="entry name" value="HpaB/PvcC/4-BUDH_N"/>
</dbReference>
<evidence type="ECO:0000256" key="3">
    <source>
        <dbReference type="ARBA" id="ARBA00023002"/>
    </source>
</evidence>
<dbReference type="InterPro" id="IPR046373">
    <property type="entry name" value="Acyl-CoA_Oxase/DH_mid-dom_sf"/>
</dbReference>
<dbReference type="EC" id="1.14.14.9" evidence="6"/>
<dbReference type="EMBL" id="JADPKZ010000032">
    <property type="protein sequence ID" value="MBF8377065.1"/>
    <property type="molecule type" value="Genomic_DNA"/>
</dbReference>
<proteinExistence type="predicted"/>
<dbReference type="Pfam" id="PF03241">
    <property type="entry name" value="HpaB"/>
    <property type="match status" value="1"/>
</dbReference>
<organism evidence="6 7">
    <name type="scientific">Alicyclobacillus mali</name>
    <name type="common">ex Roth et al. 2021</name>
    <dbReference type="NCBI Taxonomy" id="1123961"/>
    <lineage>
        <taxon>Bacteria</taxon>
        <taxon>Bacillati</taxon>
        <taxon>Bacillota</taxon>
        <taxon>Bacilli</taxon>
        <taxon>Bacillales</taxon>
        <taxon>Alicyclobacillaceae</taxon>
        <taxon>Alicyclobacillus</taxon>
    </lineage>
</organism>
<dbReference type="InterPro" id="IPR012687">
    <property type="entry name" value="HpaB_Deino-type"/>
</dbReference>
<dbReference type="InterPro" id="IPR009100">
    <property type="entry name" value="AcylCoA_DH/oxidase_NM_dom_sf"/>
</dbReference>
<protein>
    <submittedName>
        <fullName evidence="6">4-hydroxyphenylacetate 3-monooxygenase, oxygenase component</fullName>
        <ecNumber evidence="6">1.14.14.9</ecNumber>
    </submittedName>
</protein>
<evidence type="ECO:0000313" key="7">
    <source>
        <dbReference type="Proteomes" id="UP000642910"/>
    </source>
</evidence>
<dbReference type="Gene3D" id="1.10.3140.10">
    <property type="entry name" value="4-hydroxybutyryl-coa dehydratase, domain 1"/>
    <property type="match status" value="1"/>
</dbReference>
<dbReference type="Gene3D" id="2.40.110.10">
    <property type="entry name" value="Butyryl-CoA Dehydrogenase, subunit A, domain 2"/>
    <property type="match status" value="1"/>
</dbReference>
<keyword evidence="1" id="KW-0285">Flavoprotein</keyword>
<evidence type="ECO:0000256" key="1">
    <source>
        <dbReference type="ARBA" id="ARBA00022630"/>
    </source>
</evidence>
<dbReference type="RefSeq" id="WP_195867187.1">
    <property type="nucleotide sequence ID" value="NZ_JADPKZ010000032.1"/>
</dbReference>
<dbReference type="GO" id="GO:0052881">
    <property type="term" value="F:4-hydroxyphenylacetate 3-monooxygenase activity"/>
    <property type="evidence" value="ECO:0007669"/>
    <property type="project" value="UniProtKB-EC"/>
</dbReference>
<reference evidence="6 7" key="1">
    <citation type="submission" date="2020-11" db="EMBL/GenBank/DDBJ databases">
        <title>Genomic insight of Alicyclobacillus mali FL 18 reveals a new arsenic-resistant strain, with potential in environmental biotechnology.</title>
        <authorList>
            <person name="Fiorentino G."/>
            <person name="Gallo G."/>
            <person name="Aulitto M."/>
        </authorList>
    </citation>
    <scope>NUCLEOTIDE SEQUENCE [LARGE SCALE GENOMIC DNA]</scope>
    <source>
        <strain evidence="6 7">FL 18</strain>
    </source>
</reference>
<evidence type="ECO:0000256" key="2">
    <source>
        <dbReference type="ARBA" id="ARBA00022827"/>
    </source>
</evidence>
<feature type="domain" description="HpaB/PvcC/4-BUDH N-terminal" evidence="5">
    <location>
        <begin position="6"/>
        <end position="272"/>
    </location>
</feature>
<evidence type="ECO:0000259" key="5">
    <source>
        <dbReference type="Pfam" id="PF11794"/>
    </source>
</evidence>
<dbReference type="NCBIfam" id="TIGR02309">
    <property type="entry name" value="HpaB-1"/>
    <property type="match status" value="1"/>
</dbReference>
<dbReference type="SUPFAM" id="SSF47203">
    <property type="entry name" value="Acyl-CoA dehydrogenase C-terminal domain-like"/>
    <property type="match status" value="1"/>
</dbReference>